<sequence length="784" mass="91115">MEEITLHEYIWNNTSEVTTELPSFTEYLNHVTVSKFTTHELPTIRNHGSYEDFVTSILNHLVMTRSRNILVSGYRSESHSELPIINSNANFLATYLSHSNWNRIFELVGVQRFLELIINYRGFHENSNGGKVQLFGDVATFGGSAQPTSKFINKYDILFQSRKIKYTNFQVIRQTPKETVKQILSNCSVNVTELSKRFKNIKHMVSKIIQNDKKCRYDILCQKFLGTTGCNYADILENETREDQVVSLVLIIMGHLLPLDAWGGPINKKIIQERIVDFIKLGSGGRLHIDDIVRGIKLQDFTWFGNIIGRATSKQEFHIRQSLLIGYVRWLIDSLVKTILRSFWYITDSSNMESTKLLHFPHFTWNSLFSNWMVSYSKQNLEKVDETNFTGKYDYGKLKLVPKKSSFRVICVPIKRSYASIGQKLSPSEVERELYEFRKYSTNVLHPVRQVLRLKVNEQKKAKPSYATSVYSSTEVVEKIVKFRDRLVTKFGEETPLVYMIKFDMKECYDRINQDALMNNIRDLFSKEDDDSTFYVRDFSQLDEMYKVKRPITSTDTHFHKFDTLSMFQNAKGTRSDKTKTLTVKKREIIQICHEQIYDVKCLIKNQSGNFEWYRRKRGVFQGFCLSSIFCDILYNSMVDDKFGYLWDSSSEFLFVRLADDFLFMSTDAKLYRKVSSTVSGKTLQKYGAFVNNEKTVAINSSMDECVMKFIGLEINAKTLAVKKNMSGILPSVQNIRSFKSLLKYLTTFYFNNLDNTMLEYSTSELGNVLEPFPKMIVFNAINL</sequence>
<dbReference type="OMA" id="CYDSIPR"/>
<dbReference type="InterPro" id="IPR021891">
    <property type="entry name" value="Telomerase_RBD"/>
</dbReference>
<evidence type="ECO:0000256" key="7">
    <source>
        <dbReference type="ARBA" id="ARBA00022723"/>
    </source>
</evidence>
<dbReference type="SUPFAM" id="SSF56672">
    <property type="entry name" value="DNA/RNA polymerases"/>
    <property type="match status" value="1"/>
</dbReference>
<dbReference type="GO" id="GO:0003720">
    <property type="term" value="F:telomerase activity"/>
    <property type="evidence" value="ECO:0007669"/>
    <property type="project" value="InterPro"/>
</dbReference>
<evidence type="ECO:0000256" key="8">
    <source>
        <dbReference type="ARBA" id="ARBA00022842"/>
    </source>
</evidence>
<keyword evidence="7 13" id="KW-0479">Metal-binding</keyword>
<keyword evidence="16" id="KW-1185">Reference proteome</keyword>
<dbReference type="InterPro" id="IPR003545">
    <property type="entry name" value="Telomerase_RT"/>
</dbReference>
<feature type="domain" description="Reverse transcriptase" evidence="14">
    <location>
        <begin position="382"/>
        <end position="715"/>
    </location>
</feature>
<comment type="similarity">
    <text evidence="1 13">Belongs to the reverse transcriptase family. Telomerase subfamily.</text>
</comment>
<comment type="subcellular location">
    <subcellularLocation>
        <location evidence="13">Nucleus</location>
    </subcellularLocation>
    <subcellularLocation>
        <location evidence="13">Chromosome</location>
        <location evidence="13">Telomere</location>
    </subcellularLocation>
</comment>
<comment type="catalytic activity">
    <reaction evidence="12 13">
        <text>DNA(n) + a 2'-deoxyribonucleoside 5'-triphosphate = DNA(n+1) + diphosphate</text>
        <dbReference type="Rhea" id="RHEA:22508"/>
        <dbReference type="Rhea" id="RHEA-COMP:17339"/>
        <dbReference type="Rhea" id="RHEA-COMP:17340"/>
        <dbReference type="ChEBI" id="CHEBI:33019"/>
        <dbReference type="ChEBI" id="CHEBI:61560"/>
        <dbReference type="ChEBI" id="CHEBI:173112"/>
        <dbReference type="EC" id="2.7.7.49"/>
    </reaction>
</comment>
<evidence type="ECO:0000313" key="15">
    <source>
        <dbReference type="EMBL" id="EMG45629.1"/>
    </source>
</evidence>
<evidence type="ECO:0000256" key="5">
    <source>
        <dbReference type="ARBA" id="ARBA00022679"/>
    </source>
</evidence>
<evidence type="ECO:0000256" key="11">
    <source>
        <dbReference type="ARBA" id="ARBA00023242"/>
    </source>
</evidence>
<dbReference type="eggNOG" id="KOG1005">
    <property type="taxonomic scope" value="Eukaryota"/>
</dbReference>
<dbReference type="PANTHER" id="PTHR12066:SF0">
    <property type="entry name" value="TELOMERASE REVERSE TRANSCRIPTASE"/>
    <property type="match status" value="1"/>
</dbReference>
<evidence type="ECO:0000259" key="14">
    <source>
        <dbReference type="PROSITE" id="PS50878"/>
    </source>
</evidence>
<protein>
    <recommendedName>
        <fullName evidence="3 13">Telomerase reverse transcriptase</fullName>
        <ecNumber evidence="2 13">2.7.7.49</ecNumber>
    </recommendedName>
    <alternativeName>
        <fullName evidence="13">Telomerase catalytic subunit</fullName>
    </alternativeName>
</protein>
<proteinExistence type="inferred from homology"/>
<comment type="function">
    <text evidence="13">Telomerase is a ribonucleoprotein enzyme essential for the replication of chromosome termini in most eukaryotes. It elongates telomeres. It is a reverse transcriptase that adds simple sequence repeats to chromosome ends by copying a template sequence within the RNA component of the enzyme.</text>
</comment>
<accession>M3JTF8</accession>
<dbReference type="OrthoDB" id="289721at2759"/>
<keyword evidence="10 13" id="KW-0695">RNA-directed DNA polymerase</keyword>
<keyword evidence="5 13" id="KW-0808">Transferase</keyword>
<gene>
    <name evidence="15" type="ORF">G210_4173</name>
</gene>
<dbReference type="PANTHER" id="PTHR12066">
    <property type="entry name" value="TELOMERASE REVERSE TRANSCRIPTASE"/>
    <property type="match status" value="1"/>
</dbReference>
<dbReference type="SMART" id="SM00975">
    <property type="entry name" value="Telomerase_RBD"/>
    <property type="match status" value="1"/>
</dbReference>
<keyword evidence="8 13" id="KW-0460">Magnesium</keyword>
<dbReference type="GO" id="GO:0070034">
    <property type="term" value="F:telomerase RNA binding"/>
    <property type="evidence" value="ECO:0007669"/>
    <property type="project" value="TreeGrafter"/>
</dbReference>
<name>M3JTF8_CANMX</name>
<organism evidence="15 16">
    <name type="scientific">Candida maltosa (strain Xu316)</name>
    <name type="common">Yeast</name>
    <dbReference type="NCBI Taxonomy" id="1245528"/>
    <lineage>
        <taxon>Eukaryota</taxon>
        <taxon>Fungi</taxon>
        <taxon>Dikarya</taxon>
        <taxon>Ascomycota</taxon>
        <taxon>Saccharomycotina</taxon>
        <taxon>Pichiomycetes</taxon>
        <taxon>Debaryomycetaceae</taxon>
        <taxon>Candida/Lodderomyces clade</taxon>
        <taxon>Candida</taxon>
    </lineage>
</organism>
<reference evidence="15 16" key="1">
    <citation type="submission" date="2013-02" db="EMBL/GenBank/DDBJ databases">
        <title>Genome sequence of Candida maltosa Xu316, a potential industrial strain for xylitol and ethanol production.</title>
        <authorList>
            <person name="Yu J."/>
            <person name="Wang Q."/>
            <person name="Geng X."/>
            <person name="Bao W."/>
            <person name="He P."/>
            <person name="Cai J."/>
        </authorList>
    </citation>
    <scope>NUCLEOTIDE SEQUENCE [LARGE SCALE GENOMIC DNA]</scope>
    <source>
        <strain evidence="16">Xu316</strain>
    </source>
</reference>
<evidence type="ECO:0000256" key="4">
    <source>
        <dbReference type="ARBA" id="ARBA00022454"/>
    </source>
</evidence>
<dbReference type="InterPro" id="IPR000477">
    <property type="entry name" value="RT_dom"/>
</dbReference>
<dbReference type="EC" id="2.7.7.49" evidence="2 13"/>
<dbReference type="AlphaFoldDB" id="M3JTF8"/>
<dbReference type="Proteomes" id="UP000011777">
    <property type="component" value="Unassembled WGS sequence"/>
</dbReference>
<dbReference type="GO" id="GO:0000333">
    <property type="term" value="C:telomerase catalytic core complex"/>
    <property type="evidence" value="ECO:0007669"/>
    <property type="project" value="TreeGrafter"/>
</dbReference>
<dbReference type="GO" id="GO:0046872">
    <property type="term" value="F:metal ion binding"/>
    <property type="evidence" value="ECO:0007669"/>
    <property type="project" value="UniProtKB-KW"/>
</dbReference>
<comment type="caution">
    <text evidence="15">The sequence shown here is derived from an EMBL/GenBank/DDBJ whole genome shotgun (WGS) entry which is preliminary data.</text>
</comment>
<dbReference type="GO" id="GO:0000781">
    <property type="term" value="C:chromosome, telomeric region"/>
    <property type="evidence" value="ECO:0007669"/>
    <property type="project" value="UniProtKB-SubCell"/>
</dbReference>
<dbReference type="PROSITE" id="PS50878">
    <property type="entry name" value="RT_POL"/>
    <property type="match status" value="1"/>
</dbReference>
<evidence type="ECO:0000313" key="16">
    <source>
        <dbReference type="Proteomes" id="UP000011777"/>
    </source>
</evidence>
<keyword evidence="6 13" id="KW-0548">Nucleotidyltransferase</keyword>
<keyword evidence="4 13" id="KW-0158">Chromosome</keyword>
<evidence type="ECO:0000256" key="12">
    <source>
        <dbReference type="ARBA" id="ARBA00048173"/>
    </source>
</evidence>
<dbReference type="InterPro" id="IPR043502">
    <property type="entry name" value="DNA/RNA_pol_sf"/>
</dbReference>
<dbReference type="STRING" id="1245528.M3JTF8"/>
<evidence type="ECO:0000256" key="9">
    <source>
        <dbReference type="ARBA" id="ARBA00022895"/>
    </source>
</evidence>
<dbReference type="CDD" id="cd01648">
    <property type="entry name" value="TERT"/>
    <property type="match status" value="1"/>
</dbReference>
<keyword evidence="11 13" id="KW-0539">Nucleus</keyword>
<dbReference type="EMBL" id="AOGT01002405">
    <property type="protein sequence ID" value="EMG45629.1"/>
    <property type="molecule type" value="Genomic_DNA"/>
</dbReference>
<evidence type="ECO:0000256" key="10">
    <source>
        <dbReference type="ARBA" id="ARBA00022918"/>
    </source>
</evidence>
<dbReference type="GO" id="GO:0042162">
    <property type="term" value="F:telomeric DNA binding"/>
    <property type="evidence" value="ECO:0007669"/>
    <property type="project" value="TreeGrafter"/>
</dbReference>
<dbReference type="Gene3D" id="1.10.132.70">
    <property type="match status" value="1"/>
</dbReference>
<evidence type="ECO:0000256" key="13">
    <source>
        <dbReference type="RuleBase" id="RU365061"/>
    </source>
</evidence>
<keyword evidence="9 13" id="KW-0779">Telomere</keyword>
<evidence type="ECO:0000256" key="3">
    <source>
        <dbReference type="ARBA" id="ARBA00016182"/>
    </source>
</evidence>
<dbReference type="GO" id="GO:0007004">
    <property type="term" value="P:telomere maintenance via telomerase"/>
    <property type="evidence" value="ECO:0007669"/>
    <property type="project" value="TreeGrafter"/>
</dbReference>
<evidence type="ECO:0000256" key="2">
    <source>
        <dbReference type="ARBA" id="ARBA00012493"/>
    </source>
</evidence>
<dbReference type="PRINTS" id="PR01365">
    <property type="entry name" value="TELOMERASERT"/>
</dbReference>
<dbReference type="HOGENOM" id="CLU_012565_0_0_1"/>
<evidence type="ECO:0000256" key="6">
    <source>
        <dbReference type="ARBA" id="ARBA00022695"/>
    </source>
</evidence>
<dbReference type="Pfam" id="PF12009">
    <property type="entry name" value="Telomerase_RBD"/>
    <property type="match status" value="1"/>
</dbReference>
<evidence type="ECO:0000256" key="1">
    <source>
        <dbReference type="ARBA" id="ARBA00008001"/>
    </source>
</evidence>